<dbReference type="Proteomes" id="UP001310692">
    <property type="component" value="Unassembled WGS sequence"/>
</dbReference>
<reference evidence="2 3" key="1">
    <citation type="submission" date="2024-01" db="EMBL/GenBank/DDBJ databases">
        <title>Hyphobacterium bacterium isolated from marine sediment.</title>
        <authorList>
            <person name="Zhao S."/>
        </authorList>
    </citation>
    <scope>NUCLEOTIDE SEQUENCE [LARGE SCALE GENOMIC DNA]</scope>
    <source>
        <strain evidence="2 3">Y60-23</strain>
    </source>
</reference>
<evidence type="ECO:0008006" key="4">
    <source>
        <dbReference type="Google" id="ProtNLM"/>
    </source>
</evidence>
<gene>
    <name evidence="2" type="ORF">V0U35_00960</name>
</gene>
<name>A0ABU7LUK0_9PROT</name>
<dbReference type="EMBL" id="JAZDRO010000001">
    <property type="protein sequence ID" value="MEE2565233.1"/>
    <property type="molecule type" value="Genomic_DNA"/>
</dbReference>
<sequence length="136" mass="15300">MARGKSSPAPAPDGERGSVTHIRESDTYLRAVYLDDIDLPTTRKWMLEMVRLAREDGVRRILLDVDKATPDFPPSALIEEVEHFADHAPTGMKIAYVSEEMRIARHFMMIRAAAFAKGLEVDVFGTQEDAEKWLGV</sequence>
<dbReference type="Gene3D" id="3.40.50.10600">
    <property type="entry name" value="SpoIIaa-like domains"/>
    <property type="match status" value="1"/>
</dbReference>
<organism evidence="2 3">
    <name type="scientific">Hyphobacterium marinum</name>
    <dbReference type="NCBI Taxonomy" id="3116574"/>
    <lineage>
        <taxon>Bacteria</taxon>
        <taxon>Pseudomonadati</taxon>
        <taxon>Pseudomonadota</taxon>
        <taxon>Alphaproteobacteria</taxon>
        <taxon>Maricaulales</taxon>
        <taxon>Maricaulaceae</taxon>
        <taxon>Hyphobacterium</taxon>
    </lineage>
</organism>
<keyword evidence="3" id="KW-1185">Reference proteome</keyword>
<evidence type="ECO:0000256" key="1">
    <source>
        <dbReference type="SAM" id="MobiDB-lite"/>
    </source>
</evidence>
<proteinExistence type="predicted"/>
<comment type="caution">
    <text evidence="2">The sequence shown here is derived from an EMBL/GenBank/DDBJ whole genome shotgun (WGS) entry which is preliminary data.</text>
</comment>
<protein>
    <recommendedName>
        <fullName evidence="4">STAS/SEC14 domain-containing protein</fullName>
    </recommendedName>
</protein>
<feature type="region of interest" description="Disordered" evidence="1">
    <location>
        <begin position="1"/>
        <end position="20"/>
    </location>
</feature>
<dbReference type="RefSeq" id="WP_330194771.1">
    <property type="nucleotide sequence ID" value="NZ_JAZDRO010000001.1"/>
</dbReference>
<dbReference type="InterPro" id="IPR038396">
    <property type="entry name" value="SpoIIAA-like_sf"/>
</dbReference>
<evidence type="ECO:0000313" key="2">
    <source>
        <dbReference type="EMBL" id="MEE2565233.1"/>
    </source>
</evidence>
<accession>A0ABU7LUK0</accession>
<evidence type="ECO:0000313" key="3">
    <source>
        <dbReference type="Proteomes" id="UP001310692"/>
    </source>
</evidence>